<dbReference type="GO" id="GO:0005634">
    <property type="term" value="C:nucleus"/>
    <property type="evidence" value="ECO:0007669"/>
    <property type="project" value="UniProtKB-SubCell"/>
</dbReference>
<feature type="compositionally biased region" description="Low complexity" evidence="5">
    <location>
        <begin position="113"/>
        <end position="125"/>
    </location>
</feature>
<protein>
    <recommendedName>
        <fullName evidence="6">BHLH domain-containing protein</fullName>
    </recommendedName>
</protein>
<keyword evidence="2" id="KW-0805">Transcription regulation</keyword>
<feature type="region of interest" description="Disordered" evidence="5">
    <location>
        <begin position="100"/>
        <end position="142"/>
    </location>
</feature>
<comment type="caution">
    <text evidence="7">The sequence shown here is derived from an EMBL/GenBank/DDBJ whole genome shotgun (WGS) entry which is preliminary data.</text>
</comment>
<gene>
    <name evidence="7" type="ORF">MKW94_000499</name>
</gene>
<feature type="domain" description="BHLH" evidence="6">
    <location>
        <begin position="179"/>
        <end position="233"/>
    </location>
</feature>
<evidence type="ECO:0000313" key="8">
    <source>
        <dbReference type="Proteomes" id="UP001177140"/>
    </source>
</evidence>
<name>A0AA41RNE6_PAPNU</name>
<dbReference type="GO" id="GO:0003700">
    <property type="term" value="F:DNA-binding transcription factor activity"/>
    <property type="evidence" value="ECO:0007669"/>
    <property type="project" value="TreeGrafter"/>
</dbReference>
<dbReference type="InterPro" id="IPR011598">
    <property type="entry name" value="bHLH_dom"/>
</dbReference>
<evidence type="ECO:0000313" key="7">
    <source>
        <dbReference type="EMBL" id="MCL7023544.1"/>
    </source>
</evidence>
<dbReference type="Proteomes" id="UP001177140">
    <property type="component" value="Unassembled WGS sequence"/>
</dbReference>
<evidence type="ECO:0000256" key="2">
    <source>
        <dbReference type="ARBA" id="ARBA00023015"/>
    </source>
</evidence>
<evidence type="ECO:0000256" key="3">
    <source>
        <dbReference type="ARBA" id="ARBA00023163"/>
    </source>
</evidence>
<accession>A0AA41RNE6</accession>
<keyword evidence="8" id="KW-1185">Reference proteome</keyword>
<evidence type="ECO:0000256" key="5">
    <source>
        <dbReference type="SAM" id="MobiDB-lite"/>
    </source>
</evidence>
<evidence type="ECO:0000259" key="6">
    <source>
        <dbReference type="PROSITE" id="PS50888"/>
    </source>
</evidence>
<dbReference type="Pfam" id="PF00010">
    <property type="entry name" value="HLH"/>
    <property type="match status" value="1"/>
</dbReference>
<sequence>MAGNVTELLITENGNSFTALLGLPPNQAVELLHEQGSIQNQVISAVEFNDDMQIGKLNQSYHTNCSSMFNSSSDFVERASRFSIFAKNDEEMSATNFVVSSNSSELKKEPVDTDSNPDSSPSDSSIQNEIKKRSSTKRKEREKIKIKICGGKSKDKEIGEMEADCKKLPYVHVRARRGQATDSHSLAERARREKINARMKLLQELVPGCAKGNSGTVDPAGSISKGVSTIMRSVNNPARYIYLVELKKEPRCTFFLLGLVDIPLGCFWRSLIGGMLKRKSKSFILHPFQKDRLVSLRVSDGYVYINWLLSDCIHLSRRLIRWCSTISFLVD</sequence>
<dbReference type="PROSITE" id="PS50888">
    <property type="entry name" value="BHLH"/>
    <property type="match status" value="1"/>
</dbReference>
<evidence type="ECO:0000256" key="1">
    <source>
        <dbReference type="ARBA" id="ARBA00004123"/>
    </source>
</evidence>
<evidence type="ECO:0000256" key="4">
    <source>
        <dbReference type="ARBA" id="ARBA00023242"/>
    </source>
</evidence>
<dbReference type="PANTHER" id="PTHR12565">
    <property type="entry name" value="STEROL REGULATORY ELEMENT-BINDING PROTEIN"/>
    <property type="match status" value="1"/>
</dbReference>
<dbReference type="AlphaFoldDB" id="A0AA41RNE6"/>
<reference evidence="7" key="1">
    <citation type="submission" date="2022-03" db="EMBL/GenBank/DDBJ databases">
        <title>A functionally conserved STORR gene fusion in Papaver species that diverged 16.8 million years ago.</title>
        <authorList>
            <person name="Catania T."/>
        </authorList>
    </citation>
    <scope>NUCLEOTIDE SEQUENCE</scope>
    <source>
        <strain evidence="7">S-191538</strain>
    </source>
</reference>
<dbReference type="InterPro" id="IPR024097">
    <property type="entry name" value="bHLH_ZIP_TF"/>
</dbReference>
<feature type="compositionally biased region" description="Basic and acidic residues" evidence="5">
    <location>
        <begin position="129"/>
        <end position="142"/>
    </location>
</feature>
<dbReference type="EMBL" id="JAJJMA010023475">
    <property type="protein sequence ID" value="MCL7023544.1"/>
    <property type="molecule type" value="Genomic_DNA"/>
</dbReference>
<dbReference type="PANTHER" id="PTHR12565:SF112">
    <property type="entry name" value="TRANSCRIPTION FACTOR BHLH48-RELATED"/>
    <property type="match status" value="1"/>
</dbReference>
<keyword evidence="4" id="KW-0539">Nucleus</keyword>
<keyword evidence="3" id="KW-0804">Transcription</keyword>
<dbReference type="InterPro" id="IPR036638">
    <property type="entry name" value="HLH_DNA-bd_sf"/>
</dbReference>
<comment type="subcellular location">
    <subcellularLocation>
        <location evidence="1">Nucleus</location>
    </subcellularLocation>
</comment>
<dbReference type="Gene3D" id="4.10.280.10">
    <property type="entry name" value="Helix-loop-helix DNA-binding domain"/>
    <property type="match status" value="1"/>
</dbReference>
<dbReference type="GO" id="GO:0046983">
    <property type="term" value="F:protein dimerization activity"/>
    <property type="evidence" value="ECO:0007669"/>
    <property type="project" value="InterPro"/>
</dbReference>
<dbReference type="SUPFAM" id="SSF47459">
    <property type="entry name" value="HLH, helix-loop-helix DNA-binding domain"/>
    <property type="match status" value="1"/>
</dbReference>
<proteinExistence type="predicted"/>
<organism evidence="7 8">
    <name type="scientific">Papaver nudicaule</name>
    <name type="common">Iceland poppy</name>
    <dbReference type="NCBI Taxonomy" id="74823"/>
    <lineage>
        <taxon>Eukaryota</taxon>
        <taxon>Viridiplantae</taxon>
        <taxon>Streptophyta</taxon>
        <taxon>Embryophyta</taxon>
        <taxon>Tracheophyta</taxon>
        <taxon>Spermatophyta</taxon>
        <taxon>Magnoliopsida</taxon>
        <taxon>Ranunculales</taxon>
        <taxon>Papaveraceae</taxon>
        <taxon>Papaveroideae</taxon>
        <taxon>Papaver</taxon>
    </lineage>
</organism>